<evidence type="ECO:0000256" key="1">
    <source>
        <dbReference type="SAM" id="Coils"/>
    </source>
</evidence>
<protein>
    <submittedName>
        <fullName evidence="4">Uncharacterized protein</fullName>
    </submittedName>
</protein>
<comment type="caution">
    <text evidence="4">The sequence shown here is derived from an EMBL/GenBank/DDBJ whole genome shotgun (WGS) entry which is preliminary data.</text>
</comment>
<proteinExistence type="predicted"/>
<keyword evidence="1" id="KW-0175">Coiled coil</keyword>
<evidence type="ECO:0000256" key="2">
    <source>
        <dbReference type="SAM" id="MobiDB-lite"/>
    </source>
</evidence>
<evidence type="ECO:0000313" key="3">
    <source>
        <dbReference type="EMBL" id="KAG9329055.1"/>
    </source>
</evidence>
<accession>A0A8T2MN65</accession>
<dbReference type="Proteomes" id="UP000824540">
    <property type="component" value="Unassembled WGS sequence"/>
</dbReference>
<reference evidence="4" key="1">
    <citation type="thesis" date="2021" institute="BYU ScholarsArchive" country="Provo, UT, USA">
        <title>Applications of and Algorithms for Genome Assembly and Genomic Analyses with an Emphasis on Marine Teleosts.</title>
        <authorList>
            <person name="Pickett B.D."/>
        </authorList>
    </citation>
    <scope>NUCLEOTIDE SEQUENCE</scope>
    <source>
        <strain evidence="4">HI-2016</strain>
    </source>
</reference>
<dbReference type="EMBL" id="JAFBMS010001513">
    <property type="protein sequence ID" value="KAG9329056.1"/>
    <property type="molecule type" value="Genomic_DNA"/>
</dbReference>
<evidence type="ECO:0000313" key="5">
    <source>
        <dbReference type="EMBL" id="KAG9337619.1"/>
    </source>
</evidence>
<sequence length="276" mass="31723">MLANETQRALAKEKRESAGLRKKLMEVQAQLTGQERTARGKGWFWHKHPVDGRRENSPGGNRQTSSPADGVGAALQPLVCYGACDKNQTCERPREATESPRKTTQEALLEEKIKIMEEEFENKIAQMKKEMDEKEGKLTAMVEEYKMAAEKNLDIAKKCEKALEKEKRKSARLRRKMVTFEEMTLQVQQSEQKTTELRHKEQRLSAMYERLEDRKVVLAQKITETVAMQLSLKRENKRREEDAHALKTEMVGKEAKLTALAESHKKAASENLVRKL</sequence>
<evidence type="ECO:0000313" key="6">
    <source>
        <dbReference type="Proteomes" id="UP000824540"/>
    </source>
</evidence>
<feature type="coiled-coil region" evidence="1">
    <location>
        <begin position="3"/>
        <end position="30"/>
    </location>
</feature>
<feature type="coiled-coil region" evidence="1">
    <location>
        <begin position="106"/>
        <end position="183"/>
    </location>
</feature>
<dbReference type="AlphaFoldDB" id="A0A8T2MN65"/>
<organism evidence="4 6">
    <name type="scientific">Albula glossodonta</name>
    <name type="common">roundjaw bonefish</name>
    <dbReference type="NCBI Taxonomy" id="121402"/>
    <lineage>
        <taxon>Eukaryota</taxon>
        <taxon>Metazoa</taxon>
        <taxon>Chordata</taxon>
        <taxon>Craniata</taxon>
        <taxon>Vertebrata</taxon>
        <taxon>Euteleostomi</taxon>
        <taxon>Actinopterygii</taxon>
        <taxon>Neopterygii</taxon>
        <taxon>Teleostei</taxon>
        <taxon>Albuliformes</taxon>
        <taxon>Albulidae</taxon>
        <taxon>Albula</taxon>
    </lineage>
</organism>
<keyword evidence="6" id="KW-1185">Reference proteome</keyword>
<evidence type="ECO:0000313" key="4">
    <source>
        <dbReference type="EMBL" id="KAG9329056.1"/>
    </source>
</evidence>
<gene>
    <name evidence="3" type="ORF">JZ751_008199</name>
    <name evidence="4" type="ORF">JZ751_008200</name>
    <name evidence="5" type="ORF">JZ751_028497</name>
</gene>
<feature type="compositionally biased region" description="Polar residues" evidence="2">
    <location>
        <begin position="58"/>
        <end position="67"/>
    </location>
</feature>
<name>A0A8T2MN65_9TELE</name>
<dbReference type="EMBL" id="JAFBMS010000084">
    <property type="protein sequence ID" value="KAG9337619.1"/>
    <property type="molecule type" value="Genomic_DNA"/>
</dbReference>
<dbReference type="EMBL" id="JAFBMS010001513">
    <property type="protein sequence ID" value="KAG9329055.1"/>
    <property type="molecule type" value="Genomic_DNA"/>
</dbReference>
<feature type="region of interest" description="Disordered" evidence="2">
    <location>
        <begin position="32"/>
        <end position="71"/>
    </location>
</feature>